<comment type="caution">
    <text evidence="9">The sequence shown here is derived from an EMBL/GenBank/DDBJ whole genome shotgun (WGS) entry which is preliminary data.</text>
</comment>
<keyword evidence="6" id="KW-0238">DNA-binding</keyword>
<evidence type="ECO:0000313" key="9">
    <source>
        <dbReference type="EMBL" id="TXN30416.1"/>
    </source>
</evidence>
<dbReference type="PANTHER" id="PTHR13604:SF0">
    <property type="entry name" value="ABASIC SITE PROCESSING PROTEIN HMCES"/>
    <property type="match status" value="1"/>
</dbReference>
<keyword evidence="3" id="KW-0227">DNA damage</keyword>
<dbReference type="InterPro" id="IPR036590">
    <property type="entry name" value="SRAP-like"/>
</dbReference>
<dbReference type="GO" id="GO:0016829">
    <property type="term" value="F:lyase activity"/>
    <property type="evidence" value="ECO:0007669"/>
    <property type="project" value="UniProtKB-KW"/>
</dbReference>
<evidence type="ECO:0000256" key="4">
    <source>
        <dbReference type="ARBA" id="ARBA00022801"/>
    </source>
</evidence>
<keyword evidence="10" id="KW-1185">Reference proteome</keyword>
<evidence type="ECO:0000256" key="6">
    <source>
        <dbReference type="ARBA" id="ARBA00023125"/>
    </source>
</evidence>
<evidence type="ECO:0000256" key="1">
    <source>
        <dbReference type="ARBA" id="ARBA00008136"/>
    </source>
</evidence>
<gene>
    <name evidence="9" type="ORF">FVP33_10505</name>
</gene>
<dbReference type="Gene3D" id="3.90.1680.10">
    <property type="entry name" value="SOS response associated peptidase-like"/>
    <property type="match status" value="1"/>
</dbReference>
<dbReference type="GO" id="GO:0106300">
    <property type="term" value="P:protein-DNA covalent cross-linking repair"/>
    <property type="evidence" value="ECO:0007669"/>
    <property type="project" value="InterPro"/>
</dbReference>
<proteinExistence type="inferred from homology"/>
<dbReference type="GO" id="GO:0008233">
    <property type="term" value="F:peptidase activity"/>
    <property type="evidence" value="ECO:0007669"/>
    <property type="project" value="UniProtKB-KW"/>
</dbReference>
<dbReference type="EMBL" id="VRMG01000007">
    <property type="protein sequence ID" value="TXN30416.1"/>
    <property type="molecule type" value="Genomic_DNA"/>
</dbReference>
<accession>A0A5C8US55</accession>
<evidence type="ECO:0000256" key="5">
    <source>
        <dbReference type="ARBA" id="ARBA00023124"/>
    </source>
</evidence>
<dbReference type="Proteomes" id="UP000321379">
    <property type="component" value="Unassembled WGS sequence"/>
</dbReference>
<sequence length="232" mass="25710">MCGRFSMDKSTDDLIEEFVAVGGDFRDWRPGWNIRPTDPILTVIESSKGGGEPVRRLELARWSLTPSWSKTLKMKVPTFNARSESAADKSSFAAAVKSKRALIPASGYYEWQTDPVTNKKTPFYIHPGEGEVLAFAGLYSWWKDHTLAEGDPNLWTLTVTMLTADSVHTLDYIHDRNPVPLPRELWADWLDPRIEGDQSLVDAAVAAAIPVAEALEITEVVAVTDDAPRPAA</sequence>
<dbReference type="Pfam" id="PF02586">
    <property type="entry name" value="SRAP"/>
    <property type="match status" value="1"/>
</dbReference>
<comment type="similarity">
    <text evidence="1 8">Belongs to the SOS response-associated peptidase family.</text>
</comment>
<organism evidence="9 10">
    <name type="scientific">Lacisediminihabitans profunda</name>
    <dbReference type="NCBI Taxonomy" id="2594790"/>
    <lineage>
        <taxon>Bacteria</taxon>
        <taxon>Bacillati</taxon>
        <taxon>Actinomycetota</taxon>
        <taxon>Actinomycetes</taxon>
        <taxon>Micrococcales</taxon>
        <taxon>Microbacteriaceae</taxon>
        <taxon>Lacisediminihabitans</taxon>
    </lineage>
</organism>
<evidence type="ECO:0000313" key="10">
    <source>
        <dbReference type="Proteomes" id="UP000321379"/>
    </source>
</evidence>
<dbReference type="PANTHER" id="PTHR13604">
    <property type="entry name" value="DC12-RELATED"/>
    <property type="match status" value="1"/>
</dbReference>
<dbReference type="GO" id="GO:0006508">
    <property type="term" value="P:proteolysis"/>
    <property type="evidence" value="ECO:0007669"/>
    <property type="project" value="UniProtKB-KW"/>
</dbReference>
<evidence type="ECO:0000256" key="3">
    <source>
        <dbReference type="ARBA" id="ARBA00022763"/>
    </source>
</evidence>
<keyword evidence="4 8" id="KW-0378">Hydrolase</keyword>
<dbReference type="EC" id="3.4.-.-" evidence="8"/>
<dbReference type="AlphaFoldDB" id="A0A5C8US55"/>
<evidence type="ECO:0000256" key="2">
    <source>
        <dbReference type="ARBA" id="ARBA00022670"/>
    </source>
</evidence>
<protein>
    <recommendedName>
        <fullName evidence="8">Abasic site processing protein</fullName>
        <ecNumber evidence="8">3.4.-.-</ecNumber>
    </recommendedName>
</protein>
<dbReference type="InterPro" id="IPR003738">
    <property type="entry name" value="SRAP"/>
</dbReference>
<dbReference type="GO" id="GO:0003697">
    <property type="term" value="F:single-stranded DNA binding"/>
    <property type="evidence" value="ECO:0007669"/>
    <property type="project" value="InterPro"/>
</dbReference>
<evidence type="ECO:0000256" key="7">
    <source>
        <dbReference type="ARBA" id="ARBA00023239"/>
    </source>
</evidence>
<keyword evidence="5" id="KW-0190">Covalent protein-DNA linkage</keyword>
<keyword evidence="2 8" id="KW-0645">Protease</keyword>
<name>A0A5C8US55_9MICO</name>
<reference evidence="9 10" key="1">
    <citation type="submission" date="2019-08" db="EMBL/GenBank/DDBJ databases">
        <title>Bacterial whole genome sequence for Glaciihabitans sp. CHu50b-6-2.</title>
        <authorList>
            <person name="Jin L."/>
        </authorList>
    </citation>
    <scope>NUCLEOTIDE SEQUENCE [LARGE SCALE GENOMIC DNA]</scope>
    <source>
        <strain evidence="9 10">CHu50b-6-2</strain>
    </source>
</reference>
<keyword evidence="7" id="KW-0456">Lyase</keyword>
<evidence type="ECO:0000256" key="8">
    <source>
        <dbReference type="RuleBase" id="RU364100"/>
    </source>
</evidence>
<dbReference type="RefSeq" id="WP_147783600.1">
    <property type="nucleotide sequence ID" value="NZ_VRMG01000007.1"/>
</dbReference>
<dbReference type="SUPFAM" id="SSF143081">
    <property type="entry name" value="BB1717-like"/>
    <property type="match status" value="1"/>
</dbReference>